<comment type="subcellular location">
    <subcellularLocation>
        <location evidence="1">Cell outer membrane</location>
    </subcellularLocation>
</comment>
<feature type="domain" description="SusD-like N-terminal" evidence="7">
    <location>
        <begin position="78"/>
        <end position="232"/>
    </location>
</feature>
<evidence type="ECO:0000256" key="1">
    <source>
        <dbReference type="ARBA" id="ARBA00004442"/>
    </source>
</evidence>
<keyword evidence="3" id="KW-0732">Signal</keyword>
<evidence type="ECO:0000256" key="5">
    <source>
        <dbReference type="ARBA" id="ARBA00023237"/>
    </source>
</evidence>
<name>A0ABX7SUC9_9FLAO</name>
<evidence type="ECO:0000256" key="3">
    <source>
        <dbReference type="ARBA" id="ARBA00022729"/>
    </source>
</evidence>
<sequence length="496" mass="55137">MVLALGCSEDILRNDGVTGDSQPTEFITSAQLTDGTLTNPEIPAAFVTGIYSQMITVGSGGSTSQTDFGQKGMDIMTDMLSGDMALTRSSFRWYNSIANFQTSLDFTFGRNRIAWRYYYRIIRSANNVITNLGGNDSTPTDNDSKYSMGQAKTLRAYAYFYLTQLYQKEYVASEMILPLYLEVSSTNLPKSSAEDVYNQMEKDLRDAISLLNGFSRSAKNVVNQDIAKAFLAYVLGAKGGNDQEVARLTQEVINSGNYQILPENELVSTASGVNGFNDANSNSWMWGIDIVPGNSLGLVSWWGQVDAWSFSYGWAGDYKAMDLDLYNKIPANDVRKGQFFDDASSGRFLQPLFKFRAQGSTTAFGSAPRPITSDYVYMRIEEMYLLNAEANARAGNDIAARRSLRALMEKRVPDVSYIDGLSGQALVDEAYLQTRIELWGEGKSFLALKRNKATSVRSTNHIFEAGTSTPYNDEKMQFEIPQDEIQNNPFIGDQNQ</sequence>
<dbReference type="Gene3D" id="1.25.40.390">
    <property type="match status" value="1"/>
</dbReference>
<evidence type="ECO:0000259" key="6">
    <source>
        <dbReference type="Pfam" id="PF07980"/>
    </source>
</evidence>
<dbReference type="RefSeq" id="WP_207971146.1">
    <property type="nucleotide sequence ID" value="NZ_CP071795.1"/>
</dbReference>
<keyword evidence="4" id="KW-0472">Membrane</keyword>
<dbReference type="SUPFAM" id="SSF48452">
    <property type="entry name" value="TPR-like"/>
    <property type="match status" value="1"/>
</dbReference>
<comment type="similarity">
    <text evidence="2">Belongs to the SusD family.</text>
</comment>
<protein>
    <submittedName>
        <fullName evidence="8">RagB/SusD family nutrient uptake outer membrane protein</fullName>
    </submittedName>
</protein>
<feature type="domain" description="RagB/SusD" evidence="6">
    <location>
        <begin position="353"/>
        <end position="489"/>
    </location>
</feature>
<dbReference type="InterPro" id="IPR012944">
    <property type="entry name" value="SusD_RagB_dom"/>
</dbReference>
<keyword evidence="9" id="KW-1185">Reference proteome</keyword>
<dbReference type="EMBL" id="CP071795">
    <property type="protein sequence ID" value="QTD36960.1"/>
    <property type="molecule type" value="Genomic_DNA"/>
</dbReference>
<dbReference type="Proteomes" id="UP000663935">
    <property type="component" value="Chromosome"/>
</dbReference>
<accession>A0ABX7SUC9</accession>
<evidence type="ECO:0000256" key="4">
    <source>
        <dbReference type="ARBA" id="ARBA00023136"/>
    </source>
</evidence>
<evidence type="ECO:0000256" key="2">
    <source>
        <dbReference type="ARBA" id="ARBA00006275"/>
    </source>
</evidence>
<evidence type="ECO:0000313" key="8">
    <source>
        <dbReference type="EMBL" id="QTD36960.1"/>
    </source>
</evidence>
<dbReference type="InterPro" id="IPR033985">
    <property type="entry name" value="SusD-like_N"/>
</dbReference>
<dbReference type="InterPro" id="IPR011990">
    <property type="entry name" value="TPR-like_helical_dom_sf"/>
</dbReference>
<dbReference type="Pfam" id="PF14322">
    <property type="entry name" value="SusD-like_3"/>
    <property type="match status" value="1"/>
</dbReference>
<evidence type="ECO:0000259" key="7">
    <source>
        <dbReference type="Pfam" id="PF14322"/>
    </source>
</evidence>
<evidence type="ECO:0000313" key="9">
    <source>
        <dbReference type="Proteomes" id="UP000663935"/>
    </source>
</evidence>
<organism evidence="8 9">
    <name type="scientific">Polaribacter batillariae</name>
    <dbReference type="NCBI Taxonomy" id="2808900"/>
    <lineage>
        <taxon>Bacteria</taxon>
        <taxon>Pseudomonadati</taxon>
        <taxon>Bacteroidota</taxon>
        <taxon>Flavobacteriia</taxon>
        <taxon>Flavobacteriales</taxon>
        <taxon>Flavobacteriaceae</taxon>
    </lineage>
</organism>
<keyword evidence="5" id="KW-0998">Cell outer membrane</keyword>
<gene>
    <name evidence="8" type="ORF">JL193_12610</name>
</gene>
<proteinExistence type="inferred from homology"/>
<reference evidence="8 9" key="1">
    <citation type="submission" date="2021-03" db="EMBL/GenBank/DDBJ databases">
        <title>Complete genome of Polaribacter_sp.G4M1.</title>
        <authorList>
            <person name="Jeong S.W."/>
            <person name="Bae J.W."/>
        </authorList>
    </citation>
    <scope>NUCLEOTIDE SEQUENCE [LARGE SCALE GENOMIC DNA]</scope>
    <source>
        <strain evidence="8 9">G4M1</strain>
    </source>
</reference>
<dbReference type="Pfam" id="PF07980">
    <property type="entry name" value="SusD_RagB"/>
    <property type="match status" value="1"/>
</dbReference>